<evidence type="ECO:0000313" key="2">
    <source>
        <dbReference type="Proteomes" id="UP000265520"/>
    </source>
</evidence>
<keyword evidence="2" id="KW-1185">Reference proteome</keyword>
<feature type="non-terminal residue" evidence="1">
    <location>
        <position position="1"/>
    </location>
</feature>
<sequence>WSFNFLFYNRKLKRIVTFRLSCFSNLLADGFSFDEMLDEYDEEIFSNMDI</sequence>
<dbReference type="Proteomes" id="UP000265520">
    <property type="component" value="Unassembled WGS sequence"/>
</dbReference>
<accession>A0A392Q0W5</accession>
<evidence type="ECO:0000313" key="1">
    <source>
        <dbReference type="EMBL" id="MCI17226.1"/>
    </source>
</evidence>
<proteinExistence type="predicted"/>
<reference evidence="1 2" key="1">
    <citation type="journal article" date="2018" name="Front. Plant Sci.">
        <title>Red Clover (Trifolium pratense) and Zigzag Clover (T. medium) - A Picture of Genomic Similarities and Differences.</title>
        <authorList>
            <person name="Dluhosova J."/>
            <person name="Istvanek J."/>
            <person name="Nedelnik J."/>
            <person name="Repkova J."/>
        </authorList>
    </citation>
    <scope>NUCLEOTIDE SEQUENCE [LARGE SCALE GENOMIC DNA]</scope>
    <source>
        <strain evidence="2">cv. 10/8</strain>
        <tissue evidence="1">Leaf</tissue>
    </source>
</reference>
<protein>
    <submittedName>
        <fullName evidence="1">Repressor of RNA polymerase III transcription MAF1</fullName>
    </submittedName>
</protein>
<comment type="caution">
    <text evidence="1">The sequence shown here is derived from an EMBL/GenBank/DDBJ whole genome shotgun (WGS) entry which is preliminary data.</text>
</comment>
<dbReference type="AlphaFoldDB" id="A0A392Q0W5"/>
<dbReference type="EMBL" id="LXQA010104472">
    <property type="protein sequence ID" value="MCI17226.1"/>
    <property type="molecule type" value="Genomic_DNA"/>
</dbReference>
<organism evidence="1 2">
    <name type="scientific">Trifolium medium</name>
    <dbReference type="NCBI Taxonomy" id="97028"/>
    <lineage>
        <taxon>Eukaryota</taxon>
        <taxon>Viridiplantae</taxon>
        <taxon>Streptophyta</taxon>
        <taxon>Embryophyta</taxon>
        <taxon>Tracheophyta</taxon>
        <taxon>Spermatophyta</taxon>
        <taxon>Magnoliopsida</taxon>
        <taxon>eudicotyledons</taxon>
        <taxon>Gunneridae</taxon>
        <taxon>Pentapetalae</taxon>
        <taxon>rosids</taxon>
        <taxon>fabids</taxon>
        <taxon>Fabales</taxon>
        <taxon>Fabaceae</taxon>
        <taxon>Papilionoideae</taxon>
        <taxon>50 kb inversion clade</taxon>
        <taxon>NPAAA clade</taxon>
        <taxon>Hologalegina</taxon>
        <taxon>IRL clade</taxon>
        <taxon>Trifolieae</taxon>
        <taxon>Trifolium</taxon>
    </lineage>
</organism>
<name>A0A392Q0W5_9FABA</name>